<dbReference type="Pfam" id="PF18758">
    <property type="entry name" value="KDZ"/>
    <property type="match status" value="1"/>
</dbReference>
<evidence type="ECO:0000313" key="2">
    <source>
        <dbReference type="EMBL" id="KAK0493944.1"/>
    </source>
</evidence>
<sequence length="400" mass="45419">MACPTHVIQSWNGNYFDKVPLRKLGMRYQVGHLAGEVCLHLQLAFHNHFTIIDTNGIHDIALDFCSCMQKHLFAMQLQGAWLFPATDIQPCTTVMTTALEQFQMLTFMGKISAYEYYHSLVCLTDNTGITAPSDNFDTFICVVCEWSFICLLKRAGIGNNCGRWKVAKPGSCAMECLTFPHPGINILESVDLDSPNAWEDTLYIGMDANFCLKRFNVLSEEKDPGLSKGLTYFVDTKTFHKHLADFDKQIIQPPSLCSNHEAVKGDKRGFIRTRDLAASGLKIPKKVYLIPKFHLPGHIKDCQEKYCMSFHIHIGENDGEAPECSWAISNDQHFGDFNWHKNVLQGDTLLCKIKDAMPKASDHEDRFKHFSALLPQSDVVKWTKMVEDWEVDRSKPNPFS</sequence>
<dbReference type="Proteomes" id="UP001175228">
    <property type="component" value="Unassembled WGS sequence"/>
</dbReference>
<proteinExistence type="predicted"/>
<evidence type="ECO:0000313" key="3">
    <source>
        <dbReference type="Proteomes" id="UP001175228"/>
    </source>
</evidence>
<reference evidence="2" key="1">
    <citation type="submission" date="2023-06" db="EMBL/GenBank/DDBJ databases">
        <authorList>
            <consortium name="Lawrence Berkeley National Laboratory"/>
            <person name="Ahrendt S."/>
            <person name="Sahu N."/>
            <person name="Indic B."/>
            <person name="Wong-Bajracharya J."/>
            <person name="Merenyi Z."/>
            <person name="Ke H.-M."/>
            <person name="Monk M."/>
            <person name="Kocsube S."/>
            <person name="Drula E."/>
            <person name="Lipzen A."/>
            <person name="Balint B."/>
            <person name="Henrissat B."/>
            <person name="Andreopoulos B."/>
            <person name="Martin F.M."/>
            <person name="Harder C.B."/>
            <person name="Rigling D."/>
            <person name="Ford K.L."/>
            <person name="Foster G.D."/>
            <person name="Pangilinan J."/>
            <person name="Papanicolaou A."/>
            <person name="Barry K."/>
            <person name="LaButti K."/>
            <person name="Viragh M."/>
            <person name="Koriabine M."/>
            <person name="Yan M."/>
            <person name="Riley R."/>
            <person name="Champramary S."/>
            <person name="Plett K.L."/>
            <person name="Tsai I.J."/>
            <person name="Slot J."/>
            <person name="Sipos G."/>
            <person name="Plett J."/>
            <person name="Nagy L.G."/>
            <person name="Grigoriev I.V."/>
        </authorList>
    </citation>
    <scope>NUCLEOTIDE SEQUENCE</scope>
    <source>
        <strain evidence="2">HWK02</strain>
    </source>
</reference>
<dbReference type="InterPro" id="IPR041457">
    <property type="entry name" value="CxC2_KDZ-assoc"/>
</dbReference>
<dbReference type="AlphaFoldDB" id="A0AA39Q1A2"/>
<organism evidence="2 3">
    <name type="scientific">Armillaria luteobubalina</name>
    <dbReference type="NCBI Taxonomy" id="153913"/>
    <lineage>
        <taxon>Eukaryota</taxon>
        <taxon>Fungi</taxon>
        <taxon>Dikarya</taxon>
        <taxon>Basidiomycota</taxon>
        <taxon>Agaricomycotina</taxon>
        <taxon>Agaricomycetes</taxon>
        <taxon>Agaricomycetidae</taxon>
        <taxon>Agaricales</taxon>
        <taxon>Marasmiineae</taxon>
        <taxon>Physalacriaceae</taxon>
        <taxon>Armillaria</taxon>
    </lineage>
</organism>
<keyword evidence="3" id="KW-1185">Reference proteome</keyword>
<gene>
    <name evidence="2" type="ORF">EDD18DRAFT_1355859</name>
</gene>
<comment type="caution">
    <text evidence="2">The sequence shown here is derived from an EMBL/GenBank/DDBJ whole genome shotgun (WGS) entry which is preliminary data.</text>
</comment>
<accession>A0AA39Q1A2</accession>
<dbReference type="EMBL" id="JAUEPU010000022">
    <property type="protein sequence ID" value="KAK0493944.1"/>
    <property type="molecule type" value="Genomic_DNA"/>
</dbReference>
<feature type="domain" description="CxC2-like cysteine cluster KDZ transposase-associated" evidence="1">
    <location>
        <begin position="21"/>
        <end position="128"/>
    </location>
</feature>
<evidence type="ECO:0000259" key="1">
    <source>
        <dbReference type="Pfam" id="PF18803"/>
    </source>
</evidence>
<protein>
    <recommendedName>
        <fullName evidence="1">CxC2-like cysteine cluster KDZ transposase-associated domain-containing protein</fullName>
    </recommendedName>
</protein>
<dbReference type="InterPro" id="IPR040521">
    <property type="entry name" value="KDZ"/>
</dbReference>
<dbReference type="Pfam" id="PF18803">
    <property type="entry name" value="CxC2"/>
    <property type="match status" value="1"/>
</dbReference>
<name>A0AA39Q1A2_9AGAR</name>